<name>A0ABU2ERZ5_9BURK</name>
<comment type="caution">
    <text evidence="1">The sequence shown here is derived from an EMBL/GenBank/DDBJ whole genome shotgun (WGS) entry which is preliminary data.</text>
</comment>
<organism evidence="1 2">
    <name type="scientific">Herbaspirillum huttiense subsp. lycopersici</name>
    <dbReference type="NCBI Taxonomy" id="3074428"/>
    <lineage>
        <taxon>Bacteria</taxon>
        <taxon>Pseudomonadati</taxon>
        <taxon>Pseudomonadota</taxon>
        <taxon>Betaproteobacteria</taxon>
        <taxon>Burkholderiales</taxon>
        <taxon>Oxalobacteraceae</taxon>
        <taxon>Herbaspirillum</taxon>
    </lineage>
</organism>
<evidence type="ECO:0000313" key="2">
    <source>
        <dbReference type="Proteomes" id="UP001246576"/>
    </source>
</evidence>
<sequence length="110" mass="12183">MNMHDLLEGELLSIEWAQEKTYAGLEVLTVDDRRVRIDAIALHDVDVQMSFHPVALNAGRCTADGSPSLGEIEAIQFAPHRLTLEGDFGRIELVAGHMEIVACELVKSER</sequence>
<proteinExistence type="predicted"/>
<dbReference type="EMBL" id="JAVLSJ010000013">
    <property type="protein sequence ID" value="MDR9850945.1"/>
    <property type="molecule type" value="Genomic_DNA"/>
</dbReference>
<protein>
    <submittedName>
        <fullName evidence="1">Uncharacterized protein</fullName>
    </submittedName>
</protein>
<evidence type="ECO:0000313" key="1">
    <source>
        <dbReference type="EMBL" id="MDR9850945.1"/>
    </source>
</evidence>
<reference evidence="1" key="1">
    <citation type="submission" date="2023-09" db="EMBL/GenBank/DDBJ databases">
        <title>Description of first Herbaspirillum huttiense subsp. nephrolepsisexaltata and Herbaspirillum huttiense subsp. lycopersicon.</title>
        <authorList>
            <person name="Poudel M."/>
            <person name="Sharma A."/>
            <person name="Goss E."/>
            <person name="Tapia J.H."/>
            <person name="Harmon C.M."/>
            <person name="Jones J.B."/>
        </authorList>
    </citation>
    <scope>NUCLEOTIDE SEQUENCE</scope>
    <source>
        <strain evidence="1">SE1</strain>
    </source>
</reference>
<dbReference type="Proteomes" id="UP001246576">
    <property type="component" value="Unassembled WGS sequence"/>
</dbReference>
<keyword evidence="2" id="KW-1185">Reference proteome</keyword>
<dbReference type="RefSeq" id="WP_121040722.1">
    <property type="nucleotide sequence ID" value="NZ_JAVLSJ010000013.1"/>
</dbReference>
<accession>A0ABU2ERZ5</accession>
<gene>
    <name evidence="1" type="ORF">RI048_22135</name>
</gene>